<evidence type="ECO:0000256" key="21">
    <source>
        <dbReference type="RuleBase" id="RU364117"/>
    </source>
</evidence>
<dbReference type="FunFam" id="3.40.50.300:FF:000752">
    <property type="entry name" value="ATP-dependent DNA helicase"/>
    <property type="match status" value="1"/>
</dbReference>
<dbReference type="Pfam" id="PF00096">
    <property type="entry name" value="zf-C2H2"/>
    <property type="match status" value="3"/>
</dbReference>
<evidence type="ECO:0000256" key="10">
    <source>
        <dbReference type="ARBA" id="ARBA00022801"/>
    </source>
</evidence>
<dbReference type="GO" id="GO:0003677">
    <property type="term" value="F:DNA binding"/>
    <property type="evidence" value="ECO:0007669"/>
    <property type="project" value="UniProtKB-KW"/>
</dbReference>
<dbReference type="InterPro" id="IPR032284">
    <property type="entry name" value="RecQ_Zn-bd"/>
</dbReference>
<dbReference type="GO" id="GO:0000724">
    <property type="term" value="P:double-strand break repair via homologous recombination"/>
    <property type="evidence" value="ECO:0007669"/>
    <property type="project" value="TreeGrafter"/>
</dbReference>
<evidence type="ECO:0000256" key="17">
    <source>
        <dbReference type="ARBA" id="ARBA00034617"/>
    </source>
</evidence>
<evidence type="ECO:0000256" key="1">
    <source>
        <dbReference type="ARBA" id="ARBA00001936"/>
    </source>
</evidence>
<dbReference type="AlphaFoldDB" id="A0A3P6UYT9"/>
<dbReference type="PROSITE" id="PS51194">
    <property type="entry name" value="HELICASE_CTER"/>
    <property type="match status" value="1"/>
</dbReference>
<keyword evidence="7" id="KW-0677">Repeat</keyword>
<dbReference type="GO" id="GO:0005694">
    <property type="term" value="C:chromosome"/>
    <property type="evidence" value="ECO:0007669"/>
    <property type="project" value="TreeGrafter"/>
</dbReference>
<comment type="cofactor">
    <cofactor evidence="2">
        <name>Mg(2+)</name>
        <dbReference type="ChEBI" id="CHEBI:18420"/>
    </cofactor>
</comment>
<feature type="domain" description="C2H2-type" evidence="23">
    <location>
        <begin position="197"/>
        <end position="224"/>
    </location>
</feature>
<dbReference type="Gene3D" id="3.30.160.60">
    <property type="entry name" value="Classic Zinc Finger"/>
    <property type="match status" value="3"/>
</dbReference>
<dbReference type="InterPro" id="IPR011545">
    <property type="entry name" value="DEAD/DEAH_box_helicase_dom"/>
</dbReference>
<evidence type="ECO:0000313" key="26">
    <source>
        <dbReference type="EMBL" id="VDK84838.1"/>
    </source>
</evidence>
<dbReference type="SMART" id="SM00355">
    <property type="entry name" value="ZnF_C2H2"/>
    <property type="match status" value="3"/>
</dbReference>
<name>A0A3P6UYT9_LITSI</name>
<evidence type="ECO:0000256" key="2">
    <source>
        <dbReference type="ARBA" id="ARBA00001946"/>
    </source>
</evidence>
<dbReference type="GO" id="GO:0009378">
    <property type="term" value="F:four-way junction helicase activity"/>
    <property type="evidence" value="ECO:0007669"/>
    <property type="project" value="TreeGrafter"/>
</dbReference>
<sequence>MRPLQVSYPFNGFLSLAAIQQPNHPVSPAPTIFPIHYTNEQWNRYYVYVYRQMMLAQISADVHRQRIIHFNQQMAVKAALEDKSGNVPVVPCNINNNNDHPKFDFTQLARSIENERKMANAIKRTDGLAQRCLPNASTAPATSTSDFTKPWFLLPKRSTGRGTRPKKEFICQFCNRHFTKSYNLLIHERTHTDERPYDCNICGKAFRRQDHLRDHRFIHAKDKPFKCDICHKGFCQSRTLQVHRISHSNSLDRVHRRSRKVHNNIIIPPLHNYVQNLRTANTNSQKDEKKDHRDRLTNRGNSEANTTEPRLAAIPLTGTQHSGSVMFLNMPSRTMRLCGVSRLLPAGVRHLLDTKIKVRLHLPIAVMEAAAPLGAKLSTELSKLDEELERIESDICSLRKRKRALLERKSQIEKRIAERNVESESSCRIWDSDDFQWMEECRHVLHDIFKLSDFRPLQRAVINAVMSRKDCLVVMSTGSGKSLCYQLPAVVMKGVVVVVSPLVALVEDQLYQLKKLGIDAATLNQSTAKDEINRVQTALTDPKASLRLLYVTPEKLAKSKRIMNRLEKCNEMKRLKLIAVDEVHCCSQWGHDFRPDFKFLNVLKRQFQSVPLIGLTATATADVINDVKNMLGIPEAVVFRAGFNRPNLHYSVCQKPSSDVEFVDILVKLIKTRFTNLSGIIYCFSRKECEELTESLRAKGIKASYYHAYLDAGERSSAHEKWLNGGIDVIVATVAFGMGIDKADVRYVIHHSLPKSLENYYQESGRVGRDGNEAYCILFYRLNDLFRQSTMVCTEKTGVRNLYSVLSYCTQTSECRRSIIAEHFNVEWNSSLCSKMCDVCSHANDIEYVDVTDYWRVMLKVLKNVRKTDRNRITGMKLVELTWKEITSVNRELIEFLVAKLILDGYLKEDFHFTPYSIISYVIPDERSIAMENNQEYRISFSVPSKLICNDGKTMFSRKRTLFIDDYDE</sequence>
<feature type="domain" description="C2H2-type" evidence="23">
    <location>
        <begin position="225"/>
        <end position="252"/>
    </location>
</feature>
<dbReference type="InterPro" id="IPR013087">
    <property type="entry name" value="Znf_C2H2_type"/>
</dbReference>
<dbReference type="GO" id="GO:0005524">
    <property type="term" value="F:ATP binding"/>
    <property type="evidence" value="ECO:0007669"/>
    <property type="project" value="UniProtKB-KW"/>
</dbReference>
<evidence type="ECO:0000256" key="22">
    <source>
        <dbReference type="SAM" id="MobiDB-lite"/>
    </source>
</evidence>
<dbReference type="GO" id="GO:0008270">
    <property type="term" value="F:zinc ion binding"/>
    <property type="evidence" value="ECO:0007669"/>
    <property type="project" value="UniProtKB-KW"/>
</dbReference>
<evidence type="ECO:0000259" key="24">
    <source>
        <dbReference type="PROSITE" id="PS51192"/>
    </source>
</evidence>
<keyword evidence="16 21" id="KW-0539">Nucleus</keyword>
<evidence type="ECO:0000256" key="9">
    <source>
        <dbReference type="ARBA" id="ARBA00022771"/>
    </source>
</evidence>
<comment type="catalytic activity">
    <reaction evidence="19">
        <text>ATP + H2O = ADP + phosphate + H(+)</text>
        <dbReference type="Rhea" id="RHEA:13065"/>
        <dbReference type="ChEBI" id="CHEBI:15377"/>
        <dbReference type="ChEBI" id="CHEBI:15378"/>
        <dbReference type="ChEBI" id="CHEBI:30616"/>
        <dbReference type="ChEBI" id="CHEBI:43474"/>
        <dbReference type="ChEBI" id="CHEBI:456216"/>
    </reaction>
    <physiologicalReaction direction="left-to-right" evidence="19">
        <dbReference type="Rhea" id="RHEA:13066"/>
    </physiologicalReaction>
</comment>
<keyword evidence="13 21" id="KW-0067">ATP-binding</keyword>
<dbReference type="InterPro" id="IPR014001">
    <property type="entry name" value="Helicase_ATP-bd"/>
</dbReference>
<dbReference type="CDD" id="cd18794">
    <property type="entry name" value="SF2_C_RecQ"/>
    <property type="match status" value="1"/>
</dbReference>
<feature type="domain" description="Helicase C-terminal" evidence="25">
    <location>
        <begin position="669"/>
        <end position="814"/>
    </location>
</feature>
<dbReference type="PROSITE" id="PS50157">
    <property type="entry name" value="ZINC_FINGER_C2H2_2"/>
    <property type="match status" value="3"/>
</dbReference>
<dbReference type="Pfam" id="PF16124">
    <property type="entry name" value="RecQ_Zn_bind"/>
    <property type="match status" value="1"/>
</dbReference>
<dbReference type="FunFam" id="3.40.50.300:FF:000596">
    <property type="entry name" value="ATP-dependent DNA helicase"/>
    <property type="match status" value="1"/>
</dbReference>
<evidence type="ECO:0000256" key="16">
    <source>
        <dbReference type="ARBA" id="ARBA00023242"/>
    </source>
</evidence>
<keyword evidence="11 21" id="KW-0347">Helicase</keyword>
<comment type="similarity">
    <text evidence="18">Belongs to the Odd C2H2-type zinc-finger protein family.</text>
</comment>
<comment type="cofactor">
    <cofactor evidence="1">
        <name>Mn(2+)</name>
        <dbReference type="ChEBI" id="CHEBI:29035"/>
    </cofactor>
</comment>
<evidence type="ECO:0000256" key="18">
    <source>
        <dbReference type="ARBA" id="ARBA00038339"/>
    </source>
</evidence>
<comment type="subcellular location">
    <subcellularLocation>
        <location evidence="4 21">Nucleus</location>
    </subcellularLocation>
</comment>
<keyword evidence="12" id="KW-0862">Zinc</keyword>
<dbReference type="GO" id="GO:0005634">
    <property type="term" value="C:nucleus"/>
    <property type="evidence" value="ECO:0007669"/>
    <property type="project" value="UniProtKB-SubCell"/>
</dbReference>
<dbReference type="NCBIfam" id="TIGR00614">
    <property type="entry name" value="recQ_fam"/>
    <property type="match status" value="1"/>
</dbReference>
<evidence type="ECO:0000256" key="7">
    <source>
        <dbReference type="ARBA" id="ARBA00022737"/>
    </source>
</evidence>
<evidence type="ECO:0000256" key="20">
    <source>
        <dbReference type="PROSITE-ProRule" id="PRU00042"/>
    </source>
</evidence>
<keyword evidence="9 20" id="KW-0863">Zinc-finger</keyword>
<evidence type="ECO:0000256" key="14">
    <source>
        <dbReference type="ARBA" id="ARBA00023125"/>
    </source>
</evidence>
<dbReference type="EC" id="5.6.2.4" evidence="21"/>
<keyword evidence="15" id="KW-0413">Isomerase</keyword>
<keyword evidence="8 21" id="KW-0547">Nucleotide-binding</keyword>
<dbReference type="GO" id="GO:0043138">
    <property type="term" value="F:3'-5' DNA helicase activity"/>
    <property type="evidence" value="ECO:0007669"/>
    <property type="project" value="UniProtKB-EC"/>
</dbReference>
<evidence type="ECO:0000256" key="15">
    <source>
        <dbReference type="ARBA" id="ARBA00023235"/>
    </source>
</evidence>
<evidence type="ECO:0000256" key="4">
    <source>
        <dbReference type="ARBA" id="ARBA00004123"/>
    </source>
</evidence>
<dbReference type="Pfam" id="PF00271">
    <property type="entry name" value="Helicase_C"/>
    <property type="match status" value="1"/>
</dbReference>
<feature type="compositionally biased region" description="Polar residues" evidence="22">
    <location>
        <begin position="298"/>
        <end position="307"/>
    </location>
</feature>
<accession>A0A3P6UYT9</accession>
<dbReference type="PROSITE" id="PS51192">
    <property type="entry name" value="HELICASE_ATP_BIND_1"/>
    <property type="match status" value="1"/>
</dbReference>
<protein>
    <recommendedName>
        <fullName evidence="21">ATP-dependent DNA helicase</fullName>
        <ecNumber evidence="21">5.6.2.4</ecNumber>
    </recommendedName>
</protein>
<dbReference type="GO" id="GO:0005737">
    <property type="term" value="C:cytoplasm"/>
    <property type="evidence" value="ECO:0007669"/>
    <property type="project" value="TreeGrafter"/>
</dbReference>
<dbReference type="EMBL" id="UYRX01000638">
    <property type="protein sequence ID" value="VDK84838.1"/>
    <property type="molecule type" value="Genomic_DNA"/>
</dbReference>
<dbReference type="SMART" id="SM00490">
    <property type="entry name" value="HELICc"/>
    <property type="match status" value="1"/>
</dbReference>
<dbReference type="SUPFAM" id="SSF52540">
    <property type="entry name" value="P-loop containing nucleoside triphosphate hydrolases"/>
    <property type="match status" value="1"/>
</dbReference>
<evidence type="ECO:0000256" key="19">
    <source>
        <dbReference type="ARBA" id="ARBA00048778"/>
    </source>
</evidence>
<dbReference type="InterPro" id="IPR036388">
    <property type="entry name" value="WH-like_DNA-bd_sf"/>
</dbReference>
<evidence type="ECO:0000313" key="27">
    <source>
        <dbReference type="Proteomes" id="UP000277928"/>
    </source>
</evidence>
<dbReference type="Pfam" id="PF00270">
    <property type="entry name" value="DEAD"/>
    <property type="match status" value="1"/>
</dbReference>
<dbReference type="GO" id="GO:0016887">
    <property type="term" value="F:ATP hydrolysis activity"/>
    <property type="evidence" value="ECO:0007669"/>
    <property type="project" value="RHEA"/>
</dbReference>
<keyword evidence="27" id="KW-1185">Reference proteome</keyword>
<evidence type="ECO:0000256" key="6">
    <source>
        <dbReference type="ARBA" id="ARBA00022723"/>
    </source>
</evidence>
<evidence type="ECO:0000256" key="8">
    <source>
        <dbReference type="ARBA" id="ARBA00022741"/>
    </source>
</evidence>
<dbReference type="PROSITE" id="PS00028">
    <property type="entry name" value="ZINC_FINGER_C2H2_1"/>
    <property type="match status" value="3"/>
</dbReference>
<evidence type="ECO:0000256" key="11">
    <source>
        <dbReference type="ARBA" id="ARBA00022806"/>
    </source>
</evidence>
<dbReference type="Gene3D" id="1.10.10.10">
    <property type="entry name" value="Winged helix-like DNA-binding domain superfamily/Winged helix DNA-binding domain"/>
    <property type="match status" value="1"/>
</dbReference>
<dbReference type="FunFam" id="3.30.160.60:FF:000090">
    <property type="entry name" value="Odd-skipped-related transciption factor 2"/>
    <property type="match status" value="1"/>
</dbReference>
<evidence type="ECO:0000259" key="23">
    <source>
        <dbReference type="PROSITE" id="PS50157"/>
    </source>
</evidence>
<dbReference type="InterPro" id="IPR027417">
    <property type="entry name" value="P-loop_NTPase"/>
</dbReference>
<dbReference type="FunFam" id="3.30.160.60:FF:000311">
    <property type="entry name" value="protein odd-skipped-related 2 isoform X1"/>
    <property type="match status" value="1"/>
</dbReference>
<feature type="domain" description="Helicase ATP-binding" evidence="24">
    <location>
        <begin position="462"/>
        <end position="637"/>
    </location>
</feature>
<evidence type="ECO:0000256" key="3">
    <source>
        <dbReference type="ARBA" id="ARBA00001947"/>
    </source>
</evidence>
<keyword evidence="6" id="KW-0479">Metal-binding</keyword>
<dbReference type="OrthoDB" id="10261556at2759"/>
<keyword evidence="14" id="KW-0238">DNA-binding</keyword>
<feature type="region of interest" description="Disordered" evidence="22">
    <location>
        <begin position="280"/>
        <end position="307"/>
    </location>
</feature>
<comment type="similarity">
    <text evidence="5 21">Belongs to the helicase family. RecQ subfamily.</text>
</comment>
<dbReference type="SMART" id="SM00487">
    <property type="entry name" value="DEXDc"/>
    <property type="match status" value="1"/>
</dbReference>
<dbReference type="InterPro" id="IPR036236">
    <property type="entry name" value="Znf_C2H2_sf"/>
</dbReference>
<dbReference type="PANTHER" id="PTHR13710">
    <property type="entry name" value="DNA HELICASE RECQ FAMILY MEMBER"/>
    <property type="match status" value="1"/>
</dbReference>
<dbReference type="PANTHER" id="PTHR13710:SF105">
    <property type="entry name" value="ATP-DEPENDENT DNA HELICASE Q1"/>
    <property type="match status" value="1"/>
</dbReference>
<keyword evidence="10 21" id="KW-0378">Hydrolase</keyword>
<evidence type="ECO:0000256" key="12">
    <source>
        <dbReference type="ARBA" id="ARBA00022833"/>
    </source>
</evidence>
<evidence type="ECO:0000256" key="13">
    <source>
        <dbReference type="ARBA" id="ARBA00022840"/>
    </source>
</evidence>
<dbReference type="SUPFAM" id="SSF57667">
    <property type="entry name" value="beta-beta-alpha zinc fingers"/>
    <property type="match status" value="2"/>
</dbReference>
<dbReference type="InterPro" id="IPR001650">
    <property type="entry name" value="Helicase_C-like"/>
</dbReference>
<organism evidence="26 27">
    <name type="scientific">Litomosoides sigmodontis</name>
    <name type="common">Filarial nematode worm</name>
    <dbReference type="NCBI Taxonomy" id="42156"/>
    <lineage>
        <taxon>Eukaryota</taxon>
        <taxon>Metazoa</taxon>
        <taxon>Ecdysozoa</taxon>
        <taxon>Nematoda</taxon>
        <taxon>Chromadorea</taxon>
        <taxon>Rhabditida</taxon>
        <taxon>Spirurina</taxon>
        <taxon>Spiruromorpha</taxon>
        <taxon>Filarioidea</taxon>
        <taxon>Onchocercidae</taxon>
        <taxon>Litomosoides</taxon>
    </lineage>
</organism>
<gene>
    <name evidence="26" type="ORF">NLS_LOCUS6827</name>
</gene>
<proteinExistence type="inferred from homology"/>
<feature type="compositionally biased region" description="Basic and acidic residues" evidence="22">
    <location>
        <begin position="285"/>
        <end position="297"/>
    </location>
</feature>
<dbReference type="STRING" id="42156.A0A3P6UYT9"/>
<reference evidence="26 27" key="1">
    <citation type="submission" date="2018-08" db="EMBL/GenBank/DDBJ databases">
        <authorList>
            <person name="Laetsch R D."/>
            <person name="Stevens L."/>
            <person name="Kumar S."/>
            <person name="Blaxter L. M."/>
        </authorList>
    </citation>
    <scope>NUCLEOTIDE SEQUENCE [LARGE SCALE GENOMIC DNA]</scope>
</reference>
<dbReference type="InterPro" id="IPR004589">
    <property type="entry name" value="DNA_helicase_ATP-dep_RecQ"/>
</dbReference>
<comment type="catalytic activity">
    <reaction evidence="17 21">
        <text>Couples ATP hydrolysis with the unwinding of duplex DNA by translocating in the 3'-5' direction.</text>
        <dbReference type="EC" id="5.6.2.4"/>
    </reaction>
</comment>
<comment type="cofactor">
    <cofactor evidence="3">
        <name>Zn(2+)</name>
        <dbReference type="ChEBI" id="CHEBI:29105"/>
    </cofactor>
</comment>
<dbReference type="Gene3D" id="3.40.50.300">
    <property type="entry name" value="P-loop containing nucleotide triphosphate hydrolases"/>
    <property type="match status" value="2"/>
</dbReference>
<evidence type="ECO:0000259" key="25">
    <source>
        <dbReference type="PROSITE" id="PS51194"/>
    </source>
</evidence>
<feature type="domain" description="C2H2-type" evidence="23">
    <location>
        <begin position="169"/>
        <end position="196"/>
    </location>
</feature>
<evidence type="ECO:0000256" key="5">
    <source>
        <dbReference type="ARBA" id="ARBA00005446"/>
    </source>
</evidence>
<dbReference type="Proteomes" id="UP000277928">
    <property type="component" value="Unassembled WGS sequence"/>
</dbReference>